<dbReference type="SMART" id="SM00554">
    <property type="entry name" value="FAS1"/>
    <property type="match status" value="1"/>
</dbReference>
<gene>
    <name evidence="11" type="ORF">CEY00_Acc27455</name>
</gene>
<comment type="similarity">
    <text evidence="2">Belongs to the fasciclin-like AGP family.</text>
</comment>
<organism evidence="11 12">
    <name type="scientific">Actinidia chinensis var. chinensis</name>
    <name type="common">Chinese soft-hair kiwi</name>
    <dbReference type="NCBI Taxonomy" id="1590841"/>
    <lineage>
        <taxon>Eukaryota</taxon>
        <taxon>Viridiplantae</taxon>
        <taxon>Streptophyta</taxon>
        <taxon>Embryophyta</taxon>
        <taxon>Tracheophyta</taxon>
        <taxon>Spermatophyta</taxon>
        <taxon>Magnoliopsida</taxon>
        <taxon>eudicotyledons</taxon>
        <taxon>Gunneridae</taxon>
        <taxon>Pentapetalae</taxon>
        <taxon>asterids</taxon>
        <taxon>Ericales</taxon>
        <taxon>Actinidiaceae</taxon>
        <taxon>Actinidia</taxon>
    </lineage>
</organism>
<comment type="subcellular location">
    <subcellularLocation>
        <location evidence="1">Cell membrane</location>
        <topology evidence="1">Lipid-anchor</topology>
        <topology evidence="1">GPI-anchor</topology>
    </subcellularLocation>
</comment>
<dbReference type="OrthoDB" id="286301at2759"/>
<evidence type="ECO:0000256" key="9">
    <source>
        <dbReference type="SAM" id="SignalP"/>
    </source>
</evidence>
<feature type="domain" description="FAS1" evidence="10">
    <location>
        <begin position="36"/>
        <end position="180"/>
    </location>
</feature>
<evidence type="ECO:0000313" key="11">
    <source>
        <dbReference type="EMBL" id="PSR92852.1"/>
    </source>
</evidence>
<reference evidence="12" key="2">
    <citation type="journal article" date="2018" name="BMC Genomics">
        <title>A manually annotated Actinidia chinensis var. chinensis (kiwifruit) genome highlights the challenges associated with draft genomes and gene prediction in plants.</title>
        <authorList>
            <person name="Pilkington S.M."/>
            <person name="Crowhurst R."/>
            <person name="Hilario E."/>
            <person name="Nardozza S."/>
            <person name="Fraser L."/>
            <person name="Peng Y."/>
            <person name="Gunaseelan K."/>
            <person name="Simpson R."/>
            <person name="Tahir J."/>
            <person name="Deroles S.C."/>
            <person name="Templeton K."/>
            <person name="Luo Z."/>
            <person name="Davy M."/>
            <person name="Cheng C."/>
            <person name="McNeilage M."/>
            <person name="Scaglione D."/>
            <person name="Liu Y."/>
            <person name="Zhang Q."/>
            <person name="Datson P."/>
            <person name="De Silva N."/>
            <person name="Gardiner S.E."/>
            <person name="Bassett H."/>
            <person name="Chagne D."/>
            <person name="McCallum J."/>
            <person name="Dzierzon H."/>
            <person name="Deng C."/>
            <person name="Wang Y.Y."/>
            <person name="Barron L."/>
            <person name="Manako K."/>
            <person name="Bowen J."/>
            <person name="Foster T.M."/>
            <person name="Erridge Z.A."/>
            <person name="Tiffin H."/>
            <person name="Waite C.N."/>
            <person name="Davies K.M."/>
            <person name="Grierson E.P."/>
            <person name="Laing W.A."/>
            <person name="Kirk R."/>
            <person name="Chen X."/>
            <person name="Wood M."/>
            <person name="Montefiori M."/>
            <person name="Brummell D.A."/>
            <person name="Schwinn K.E."/>
            <person name="Catanach A."/>
            <person name="Fullerton C."/>
            <person name="Li D."/>
            <person name="Meiyalaghan S."/>
            <person name="Nieuwenhuizen N."/>
            <person name="Read N."/>
            <person name="Prakash R."/>
            <person name="Hunter D."/>
            <person name="Zhang H."/>
            <person name="McKenzie M."/>
            <person name="Knabel M."/>
            <person name="Harris A."/>
            <person name="Allan A.C."/>
            <person name="Gleave A."/>
            <person name="Chen A."/>
            <person name="Janssen B.J."/>
            <person name="Plunkett B."/>
            <person name="Ampomah-Dwamena C."/>
            <person name="Voogd C."/>
            <person name="Leif D."/>
            <person name="Lafferty D."/>
            <person name="Souleyre E.J.F."/>
            <person name="Varkonyi-Gasic E."/>
            <person name="Gambi F."/>
            <person name="Hanley J."/>
            <person name="Yao J.L."/>
            <person name="Cheung J."/>
            <person name="David K.M."/>
            <person name="Warren B."/>
            <person name="Marsh K."/>
            <person name="Snowden K.C."/>
            <person name="Lin-Wang K."/>
            <person name="Brian L."/>
            <person name="Martinez-Sanchez M."/>
            <person name="Wang M."/>
            <person name="Ileperuma N."/>
            <person name="Macnee N."/>
            <person name="Campin R."/>
            <person name="McAtee P."/>
            <person name="Drummond R.S.M."/>
            <person name="Espley R.V."/>
            <person name="Ireland H.S."/>
            <person name="Wu R."/>
            <person name="Atkinson R.G."/>
            <person name="Karunairetnam S."/>
            <person name="Bulley S."/>
            <person name="Chunkath S."/>
            <person name="Hanley Z."/>
            <person name="Storey R."/>
            <person name="Thrimawithana A.H."/>
            <person name="Thomson S."/>
            <person name="David C."/>
            <person name="Testolin R."/>
            <person name="Huang H."/>
            <person name="Hellens R.P."/>
            <person name="Schaffer R.J."/>
        </authorList>
    </citation>
    <scope>NUCLEOTIDE SEQUENCE [LARGE SCALE GENOMIC DNA]</scope>
    <source>
        <strain evidence="12">cv. Red5</strain>
    </source>
</reference>
<dbReference type="PROSITE" id="PS50213">
    <property type="entry name" value="FAS1"/>
    <property type="match status" value="1"/>
</dbReference>
<dbReference type="Pfam" id="PF02469">
    <property type="entry name" value="Fasciclin"/>
    <property type="match status" value="1"/>
</dbReference>
<feature type="region of interest" description="Disordered" evidence="8">
    <location>
        <begin position="190"/>
        <end position="212"/>
    </location>
</feature>
<sequence>MFKLILSLVPLLLIFSLHNPKCSAQSPAPSPAPEAAPHIVPILKKAGHFNTLIRLLKKTQMDRRIYSLLNNSNQLTIFAPTDEAFHMMPTETLRSFTIQQKIQLIQFHVINSLLSFSDFQTVTNPLSTQAGDSGNYKFPMNVTMSESNQLNITTGVVNATVTGTIYSDDLLAVYQVDRVLLPMRFSVSPPPAPAPPLKPQEEVLEPSADNDKPSGAVPAIHCGFSRMSFVAISVIAVISLCV</sequence>
<dbReference type="AlphaFoldDB" id="A0A2R6PKJ7"/>
<evidence type="ECO:0000256" key="5">
    <source>
        <dbReference type="ARBA" id="ARBA00022729"/>
    </source>
</evidence>
<accession>A0A2R6PKJ7</accession>
<keyword evidence="5 9" id="KW-0732">Signal</keyword>
<dbReference type="Proteomes" id="UP000241394">
    <property type="component" value="Chromosome LG24"/>
</dbReference>
<evidence type="ECO:0000256" key="2">
    <source>
        <dbReference type="ARBA" id="ARBA00007843"/>
    </source>
</evidence>
<dbReference type="Gramene" id="PSR92852">
    <property type="protein sequence ID" value="PSR92852"/>
    <property type="gene ID" value="CEY00_Acc27455"/>
</dbReference>
<keyword evidence="4" id="KW-0325">Glycoprotein</keyword>
<dbReference type="EMBL" id="NKQK01000024">
    <property type="protein sequence ID" value="PSR92852.1"/>
    <property type="molecule type" value="Genomic_DNA"/>
</dbReference>
<feature type="chain" id="PRO_5015323597" evidence="9">
    <location>
        <begin position="25"/>
        <end position="242"/>
    </location>
</feature>
<feature type="signal peptide" evidence="9">
    <location>
        <begin position="1"/>
        <end position="24"/>
    </location>
</feature>
<name>A0A2R6PKJ7_ACTCC</name>
<dbReference type="PANTHER" id="PTHR32077">
    <property type="entry name" value="FASCICLIN-LIKE ARABINOGALACTAN PROTEIN"/>
    <property type="match status" value="1"/>
</dbReference>
<keyword evidence="6" id="KW-0472">Membrane</keyword>
<protein>
    <submittedName>
        <fullName evidence="11">Fasciclin-like arabinogalactan protein</fullName>
    </submittedName>
</protein>
<evidence type="ECO:0000256" key="3">
    <source>
        <dbReference type="ARBA" id="ARBA00022475"/>
    </source>
</evidence>
<keyword evidence="12" id="KW-1185">Reference proteome</keyword>
<dbReference type="GO" id="GO:0009834">
    <property type="term" value="P:plant-type secondary cell wall biogenesis"/>
    <property type="evidence" value="ECO:0007669"/>
    <property type="project" value="TreeGrafter"/>
</dbReference>
<dbReference type="InParanoid" id="A0A2R6PKJ7"/>
<proteinExistence type="inferred from homology"/>
<dbReference type="InterPro" id="IPR036378">
    <property type="entry name" value="FAS1_dom_sf"/>
</dbReference>
<comment type="function">
    <text evidence="7">May be a cell surface adhesion protein.</text>
</comment>
<evidence type="ECO:0000313" key="12">
    <source>
        <dbReference type="Proteomes" id="UP000241394"/>
    </source>
</evidence>
<dbReference type="OMA" id="DPNDGIT"/>
<keyword evidence="4" id="KW-0449">Lipoprotein</keyword>
<dbReference type="InterPro" id="IPR000782">
    <property type="entry name" value="FAS1_domain"/>
</dbReference>
<evidence type="ECO:0000259" key="10">
    <source>
        <dbReference type="PROSITE" id="PS50213"/>
    </source>
</evidence>
<dbReference type="InterPro" id="IPR045003">
    <property type="entry name" value="FLA_A"/>
</dbReference>
<evidence type="ECO:0000256" key="6">
    <source>
        <dbReference type="ARBA" id="ARBA00023136"/>
    </source>
</evidence>
<evidence type="ECO:0000256" key="8">
    <source>
        <dbReference type="SAM" id="MobiDB-lite"/>
    </source>
</evidence>
<dbReference type="GO" id="GO:0098552">
    <property type="term" value="C:side of membrane"/>
    <property type="evidence" value="ECO:0007669"/>
    <property type="project" value="UniProtKB-KW"/>
</dbReference>
<evidence type="ECO:0000256" key="4">
    <source>
        <dbReference type="ARBA" id="ARBA00022622"/>
    </source>
</evidence>
<dbReference type="SUPFAM" id="SSF82153">
    <property type="entry name" value="FAS1 domain"/>
    <property type="match status" value="1"/>
</dbReference>
<keyword evidence="3" id="KW-1003">Cell membrane</keyword>
<evidence type="ECO:0000256" key="1">
    <source>
        <dbReference type="ARBA" id="ARBA00004609"/>
    </source>
</evidence>
<evidence type="ECO:0000256" key="7">
    <source>
        <dbReference type="ARBA" id="ARBA00024686"/>
    </source>
</evidence>
<dbReference type="PANTHER" id="PTHR32077:SF65">
    <property type="entry name" value="FASCICLIN-LIKE ARABINOGALACTAN PROTEIN 11"/>
    <property type="match status" value="1"/>
</dbReference>
<reference evidence="11 12" key="1">
    <citation type="submission" date="2017-07" db="EMBL/GenBank/DDBJ databases">
        <title>An improved, manually edited Actinidia chinensis var. chinensis (kiwifruit) genome highlights the challenges associated with draft genomes and gene prediction in plants.</title>
        <authorList>
            <person name="Pilkington S."/>
            <person name="Crowhurst R."/>
            <person name="Hilario E."/>
            <person name="Nardozza S."/>
            <person name="Fraser L."/>
            <person name="Peng Y."/>
            <person name="Gunaseelan K."/>
            <person name="Simpson R."/>
            <person name="Tahir J."/>
            <person name="Deroles S."/>
            <person name="Templeton K."/>
            <person name="Luo Z."/>
            <person name="Davy M."/>
            <person name="Cheng C."/>
            <person name="Mcneilage M."/>
            <person name="Scaglione D."/>
            <person name="Liu Y."/>
            <person name="Zhang Q."/>
            <person name="Datson P."/>
            <person name="De Silva N."/>
            <person name="Gardiner S."/>
            <person name="Bassett H."/>
            <person name="Chagne D."/>
            <person name="Mccallum J."/>
            <person name="Dzierzon H."/>
            <person name="Deng C."/>
            <person name="Wang Y.-Y."/>
            <person name="Barron N."/>
            <person name="Manako K."/>
            <person name="Bowen J."/>
            <person name="Foster T."/>
            <person name="Erridge Z."/>
            <person name="Tiffin H."/>
            <person name="Waite C."/>
            <person name="Davies K."/>
            <person name="Grierson E."/>
            <person name="Laing W."/>
            <person name="Kirk R."/>
            <person name="Chen X."/>
            <person name="Wood M."/>
            <person name="Montefiori M."/>
            <person name="Brummell D."/>
            <person name="Schwinn K."/>
            <person name="Catanach A."/>
            <person name="Fullerton C."/>
            <person name="Li D."/>
            <person name="Meiyalaghan S."/>
            <person name="Nieuwenhuizen N."/>
            <person name="Read N."/>
            <person name="Prakash R."/>
            <person name="Hunter D."/>
            <person name="Zhang H."/>
            <person name="Mckenzie M."/>
            <person name="Knabel M."/>
            <person name="Harris A."/>
            <person name="Allan A."/>
            <person name="Chen A."/>
            <person name="Janssen B."/>
            <person name="Plunkett B."/>
            <person name="Dwamena C."/>
            <person name="Voogd C."/>
            <person name="Leif D."/>
            <person name="Lafferty D."/>
            <person name="Souleyre E."/>
            <person name="Varkonyi-Gasic E."/>
            <person name="Gambi F."/>
            <person name="Hanley J."/>
            <person name="Yao J.-L."/>
            <person name="Cheung J."/>
            <person name="David K."/>
            <person name="Warren B."/>
            <person name="Marsh K."/>
            <person name="Snowden K."/>
            <person name="Lin-Wang K."/>
            <person name="Brian L."/>
            <person name="Martinez-Sanchez M."/>
            <person name="Wang M."/>
            <person name="Ileperuma N."/>
            <person name="Macnee N."/>
            <person name="Campin R."/>
            <person name="Mcatee P."/>
            <person name="Drummond R."/>
            <person name="Espley R."/>
            <person name="Ireland H."/>
            <person name="Wu R."/>
            <person name="Atkinson R."/>
            <person name="Karunairetnam S."/>
            <person name="Bulley S."/>
            <person name="Chunkath S."/>
            <person name="Hanley Z."/>
            <person name="Storey R."/>
            <person name="Thrimawithana A."/>
            <person name="Thomson S."/>
            <person name="David C."/>
            <person name="Testolin R."/>
        </authorList>
    </citation>
    <scope>NUCLEOTIDE SEQUENCE [LARGE SCALE GENOMIC DNA]</scope>
    <source>
        <strain evidence="12">cv. Red5</strain>
        <tissue evidence="11">Young leaf</tissue>
    </source>
</reference>
<dbReference type="Gene3D" id="2.30.180.10">
    <property type="entry name" value="FAS1 domain"/>
    <property type="match status" value="1"/>
</dbReference>
<keyword evidence="4" id="KW-0336">GPI-anchor</keyword>
<dbReference type="GO" id="GO:0005886">
    <property type="term" value="C:plasma membrane"/>
    <property type="evidence" value="ECO:0007669"/>
    <property type="project" value="UniProtKB-SubCell"/>
</dbReference>
<comment type="caution">
    <text evidence="11">The sequence shown here is derived from an EMBL/GenBank/DDBJ whole genome shotgun (WGS) entry which is preliminary data.</text>
</comment>